<name>A0AAE0XAM6_9PEZI</name>
<feature type="compositionally biased region" description="Gly residues" evidence="1">
    <location>
        <begin position="240"/>
        <end position="250"/>
    </location>
</feature>
<reference evidence="3" key="2">
    <citation type="submission" date="2023-06" db="EMBL/GenBank/DDBJ databases">
        <authorList>
            <consortium name="Lawrence Berkeley National Laboratory"/>
            <person name="Haridas S."/>
            <person name="Hensen N."/>
            <person name="Bonometti L."/>
            <person name="Westerberg I."/>
            <person name="Brannstrom I.O."/>
            <person name="Guillou S."/>
            <person name="Cros-Aarteil S."/>
            <person name="Calhoun S."/>
            <person name="Kuo A."/>
            <person name="Mondo S."/>
            <person name="Pangilinan J."/>
            <person name="Riley R."/>
            <person name="Labutti K."/>
            <person name="Andreopoulos B."/>
            <person name="Lipzen A."/>
            <person name="Chen C."/>
            <person name="Yanf M."/>
            <person name="Daum C."/>
            <person name="Ng V."/>
            <person name="Clum A."/>
            <person name="Steindorff A."/>
            <person name="Ohm R."/>
            <person name="Martin F."/>
            <person name="Silar P."/>
            <person name="Natvig D."/>
            <person name="Lalanne C."/>
            <person name="Gautier V."/>
            <person name="Ament-Velasquez S.L."/>
            <person name="Kruys A."/>
            <person name="Hutchinson M.I."/>
            <person name="Powell A.J."/>
            <person name="Barry K."/>
            <person name="Miller A.N."/>
            <person name="Grigoriev I.V."/>
            <person name="Debuchy R."/>
            <person name="Gladieux P."/>
            <person name="Thoren M.H."/>
            <person name="Johannesson H."/>
        </authorList>
    </citation>
    <scope>NUCLEOTIDE SEQUENCE</scope>
    <source>
        <strain evidence="3">CBS 314.62</strain>
    </source>
</reference>
<dbReference type="Proteomes" id="UP001270362">
    <property type="component" value="Unassembled WGS sequence"/>
</dbReference>
<feature type="region of interest" description="Disordered" evidence="1">
    <location>
        <begin position="730"/>
        <end position="753"/>
    </location>
</feature>
<dbReference type="Pfam" id="PF23305">
    <property type="entry name" value="DUF7082"/>
    <property type="match status" value="1"/>
</dbReference>
<dbReference type="AlphaFoldDB" id="A0AAE0XAM6"/>
<evidence type="ECO:0000256" key="1">
    <source>
        <dbReference type="SAM" id="MobiDB-lite"/>
    </source>
</evidence>
<dbReference type="PANTHER" id="PTHR39463:SF1">
    <property type="entry name" value="MEDUSA"/>
    <property type="match status" value="1"/>
</dbReference>
<proteinExistence type="predicted"/>
<dbReference type="PANTHER" id="PTHR39463">
    <property type="entry name" value="MEDUSA"/>
    <property type="match status" value="1"/>
</dbReference>
<comment type="caution">
    <text evidence="3">The sequence shown here is derived from an EMBL/GenBank/DDBJ whole genome shotgun (WGS) entry which is preliminary data.</text>
</comment>
<accession>A0AAE0XAM6</accession>
<dbReference type="InterPro" id="IPR055509">
    <property type="entry name" value="DUF7082"/>
</dbReference>
<organism evidence="3 4">
    <name type="scientific">Podospora appendiculata</name>
    <dbReference type="NCBI Taxonomy" id="314037"/>
    <lineage>
        <taxon>Eukaryota</taxon>
        <taxon>Fungi</taxon>
        <taxon>Dikarya</taxon>
        <taxon>Ascomycota</taxon>
        <taxon>Pezizomycotina</taxon>
        <taxon>Sordariomycetes</taxon>
        <taxon>Sordariomycetidae</taxon>
        <taxon>Sordariales</taxon>
        <taxon>Podosporaceae</taxon>
        <taxon>Podospora</taxon>
    </lineage>
</organism>
<evidence type="ECO:0000313" key="4">
    <source>
        <dbReference type="Proteomes" id="UP001270362"/>
    </source>
</evidence>
<sequence>MSAIRFEQPIYKVFEPGYHTRTIIVDEQIESPETLTIRLEEEAAGNGGDLRGQSPTGLLPMSAYKPQLHGYADTPYSQYSPQSYSTQQSDNAASHINQLAFAANNAAPGQYLAAQAAASANINVLSCHPNVGLFGTKVSLKVTSQYELAASTMTAATPFVSIVFGSERCQAQTIKGAQDNNGACTYTITAEAPEFPSTSCPSLSNVPLTLLVEGANGEEIARASNVGVFSYHDAHGTAGAGRGVGVGGSGDASPPDLGSPKTRSPATQRASPPHQSLQVQVQTDSGGTSAHDLPPDSTTNAYGFPPNTNQVVRAVAQAQQLHAQTQTHPQSDFAAAAGAYSQGSGNMLASYRNASFPDHYSRAPPVLRSPHGAGWTPFGSHMEPLRSPATTISHASQTSMTRPSLTAVQQSNPATPQLIRTSTLAQPVGPGGGHGSGYNPYALYQTKATLKINGDLCTMAENWTQEEWENRRRLVLFRKQQTGSVLTTRFEPVSISERPPNSTCISCIWWEEKQECFVTSVDTIYLLEQLVTAPGRFSVEEKNRIRRNLEGFHPLTVSKSKAESEAFFKVIMSFGNPKPRNIEKDVKVFPWKTLSQALKKIISKYSASSSSIVPPPSTNSTHLLTPVNVNSSYPLLPPAPGSSSSTTTTSDSAAATGYMSAGHHLTEPLVSPRPVSGSSSWAAYGSSGRTMSPAVKTDSPVSTSGLRISTLPAVYDSRGSMQSLTSPYGMTASAAHHHSPHHSQGPYSQAGVPVSQSHVRNWEGYTTVSDSYPAQASHTHGQVYGGGVAYGDGAQRA</sequence>
<protein>
    <recommendedName>
        <fullName evidence="2">DUF7082 domain-containing protein</fullName>
    </recommendedName>
</protein>
<evidence type="ECO:0000313" key="3">
    <source>
        <dbReference type="EMBL" id="KAK3688931.1"/>
    </source>
</evidence>
<dbReference type="EMBL" id="JAULSO010000002">
    <property type="protein sequence ID" value="KAK3688931.1"/>
    <property type="molecule type" value="Genomic_DNA"/>
</dbReference>
<dbReference type="GO" id="GO:0005634">
    <property type="term" value="C:nucleus"/>
    <property type="evidence" value="ECO:0007669"/>
    <property type="project" value="TreeGrafter"/>
</dbReference>
<feature type="region of interest" description="Disordered" evidence="1">
    <location>
        <begin position="240"/>
        <end position="307"/>
    </location>
</feature>
<feature type="compositionally biased region" description="Polar residues" evidence="1">
    <location>
        <begin position="296"/>
        <end position="307"/>
    </location>
</feature>
<gene>
    <name evidence="3" type="ORF">B0T22DRAFT_512866</name>
</gene>
<keyword evidence="4" id="KW-1185">Reference proteome</keyword>
<feature type="domain" description="DUF7082" evidence="2">
    <location>
        <begin position="447"/>
        <end position="602"/>
    </location>
</feature>
<evidence type="ECO:0000259" key="2">
    <source>
        <dbReference type="Pfam" id="PF23305"/>
    </source>
</evidence>
<reference evidence="3" key="1">
    <citation type="journal article" date="2023" name="Mol. Phylogenet. Evol.">
        <title>Genome-scale phylogeny and comparative genomics of the fungal order Sordariales.</title>
        <authorList>
            <person name="Hensen N."/>
            <person name="Bonometti L."/>
            <person name="Westerberg I."/>
            <person name="Brannstrom I.O."/>
            <person name="Guillou S."/>
            <person name="Cros-Aarteil S."/>
            <person name="Calhoun S."/>
            <person name="Haridas S."/>
            <person name="Kuo A."/>
            <person name="Mondo S."/>
            <person name="Pangilinan J."/>
            <person name="Riley R."/>
            <person name="LaButti K."/>
            <person name="Andreopoulos B."/>
            <person name="Lipzen A."/>
            <person name="Chen C."/>
            <person name="Yan M."/>
            <person name="Daum C."/>
            <person name="Ng V."/>
            <person name="Clum A."/>
            <person name="Steindorff A."/>
            <person name="Ohm R.A."/>
            <person name="Martin F."/>
            <person name="Silar P."/>
            <person name="Natvig D.O."/>
            <person name="Lalanne C."/>
            <person name="Gautier V."/>
            <person name="Ament-Velasquez S.L."/>
            <person name="Kruys A."/>
            <person name="Hutchinson M.I."/>
            <person name="Powell A.J."/>
            <person name="Barry K."/>
            <person name="Miller A.N."/>
            <person name="Grigoriev I.V."/>
            <person name="Debuchy R."/>
            <person name="Gladieux P."/>
            <person name="Hiltunen Thoren M."/>
            <person name="Johannesson H."/>
        </authorList>
    </citation>
    <scope>NUCLEOTIDE SEQUENCE</scope>
    <source>
        <strain evidence="3">CBS 314.62</strain>
    </source>
</reference>
<feature type="compositionally biased region" description="Polar residues" evidence="1">
    <location>
        <begin position="261"/>
        <end position="288"/>
    </location>
</feature>